<reference evidence="1 2" key="1">
    <citation type="journal article" date="2021" name="Int. J. Syst. Evol. Microbiol.">
        <title>Steroidobacter gossypii sp. nov., isolated from soil of cotton cropping field.</title>
        <authorList>
            <person name="Huang R."/>
            <person name="Yang S."/>
            <person name="Zhen C."/>
            <person name="Liu W."/>
        </authorList>
    </citation>
    <scope>NUCLEOTIDE SEQUENCE [LARGE SCALE GENOMIC DNA]</scope>
    <source>
        <strain evidence="1 2">S1-65</strain>
    </source>
</reference>
<gene>
    <name evidence="1" type="primary">cas8c</name>
    <name evidence="1" type="ORF">JM946_13835</name>
</gene>
<evidence type="ECO:0000313" key="2">
    <source>
        <dbReference type="Proteomes" id="UP000661077"/>
    </source>
</evidence>
<accession>A0ABS1WXW2</accession>
<dbReference type="Proteomes" id="UP000661077">
    <property type="component" value="Unassembled WGS sequence"/>
</dbReference>
<dbReference type="NCBIfam" id="TIGR04106">
    <property type="entry name" value="cas8c_GSU0052"/>
    <property type="match status" value="1"/>
</dbReference>
<keyword evidence="2" id="KW-1185">Reference proteome</keyword>
<protein>
    <submittedName>
        <fullName evidence="1">Type I-U CRISPR-associated protein Cas8c</fullName>
    </submittedName>
</protein>
<sequence length="292" mass="31859">MPDSRIPVDVFNPGQVFACLGLLEAASILFEDAQGGFDWSEAARVQFLLRASGSEGPVSDILNFLTEAEVATLAPVGSANSTTKWKVPTRTFDEVDVFPFPDPASPATLPARLTDRSGRQIIIDHWGDATRRDNVKFWAGAGGYPGAALVRDALDLVRELPEHAASDPFSVSANQSSSLRLDWRRDYVPLDAGFSPNEHPEMVMQGYPLVEVLAAIGLTHARPKRIGKLEYRYSVIGITGEEDLLTPVLLRAALGCSALPFITRVFCMRLNWPGQENQARCITSVTEESGQC</sequence>
<proteinExistence type="predicted"/>
<comment type="caution">
    <text evidence="1">The sequence shown here is derived from an EMBL/GenBank/DDBJ whole genome shotgun (WGS) entry which is preliminary data.</text>
</comment>
<name>A0ABS1WXW2_9GAMM</name>
<evidence type="ECO:0000313" key="1">
    <source>
        <dbReference type="EMBL" id="MBM0105817.1"/>
    </source>
</evidence>
<dbReference type="EMBL" id="JAEVLS010000002">
    <property type="protein sequence ID" value="MBM0105817.1"/>
    <property type="molecule type" value="Genomic_DNA"/>
</dbReference>
<dbReference type="RefSeq" id="WP_203167839.1">
    <property type="nucleotide sequence ID" value="NZ_JAEVLS010000002.1"/>
</dbReference>
<organism evidence="1 2">
    <name type="scientific">Steroidobacter gossypii</name>
    <dbReference type="NCBI Taxonomy" id="2805490"/>
    <lineage>
        <taxon>Bacteria</taxon>
        <taxon>Pseudomonadati</taxon>
        <taxon>Pseudomonadota</taxon>
        <taxon>Gammaproteobacteria</taxon>
        <taxon>Steroidobacterales</taxon>
        <taxon>Steroidobacteraceae</taxon>
        <taxon>Steroidobacter</taxon>
    </lineage>
</organism>
<dbReference type="InterPro" id="IPR026391">
    <property type="entry name" value="Cas_GSU0052"/>
</dbReference>